<dbReference type="Proteomes" id="UP000756346">
    <property type="component" value="Unassembled WGS sequence"/>
</dbReference>
<dbReference type="Gene3D" id="4.10.240.10">
    <property type="entry name" value="Zn(2)-C6 fungal-type DNA-binding domain"/>
    <property type="match status" value="1"/>
</dbReference>
<dbReference type="InterPro" id="IPR001138">
    <property type="entry name" value="Zn2Cys6_DnaBD"/>
</dbReference>
<dbReference type="PANTHER" id="PTHR37534:SF46">
    <property type="entry name" value="ZN(II)2CYS6 TRANSCRIPTION FACTOR (EUROFUNG)"/>
    <property type="match status" value="1"/>
</dbReference>
<comment type="caution">
    <text evidence="5">The sequence shown here is derived from an EMBL/GenBank/DDBJ whole genome shotgun (WGS) entry which is preliminary data.</text>
</comment>
<gene>
    <name evidence="5" type="ORF">B0I36DRAFT_410245</name>
</gene>
<dbReference type="SMART" id="SM00066">
    <property type="entry name" value="GAL4"/>
    <property type="match status" value="2"/>
</dbReference>
<dbReference type="GO" id="GO:0000981">
    <property type="term" value="F:DNA-binding transcription factor activity, RNA polymerase II-specific"/>
    <property type="evidence" value="ECO:0007669"/>
    <property type="project" value="InterPro"/>
</dbReference>
<protein>
    <submittedName>
        <fullName evidence="5">Fungal-specific transcription factor domain-containing protein</fullName>
    </submittedName>
</protein>
<dbReference type="CDD" id="cd00067">
    <property type="entry name" value="GAL4"/>
    <property type="match status" value="2"/>
</dbReference>
<keyword evidence="6" id="KW-1185">Reference proteome</keyword>
<dbReference type="Pfam" id="PF00172">
    <property type="entry name" value="Zn_clus"/>
    <property type="match status" value="1"/>
</dbReference>
<evidence type="ECO:0000256" key="3">
    <source>
        <dbReference type="SAM" id="MobiDB-lite"/>
    </source>
</evidence>
<dbReference type="GeneID" id="70191452"/>
<dbReference type="GO" id="GO:0005634">
    <property type="term" value="C:nucleus"/>
    <property type="evidence" value="ECO:0007669"/>
    <property type="project" value="UniProtKB-SubCell"/>
</dbReference>
<dbReference type="EMBL" id="JAGTJQ010000006">
    <property type="protein sequence ID" value="KAH7028759.1"/>
    <property type="molecule type" value="Genomic_DNA"/>
</dbReference>
<dbReference type="InterPro" id="IPR021858">
    <property type="entry name" value="Fun_TF"/>
</dbReference>
<feature type="domain" description="Zn(2)-C6 fungal-type" evidence="4">
    <location>
        <begin position="78"/>
        <end position="108"/>
    </location>
</feature>
<evidence type="ECO:0000313" key="6">
    <source>
        <dbReference type="Proteomes" id="UP000756346"/>
    </source>
</evidence>
<organism evidence="5 6">
    <name type="scientific">Microdochium trichocladiopsis</name>
    <dbReference type="NCBI Taxonomy" id="1682393"/>
    <lineage>
        <taxon>Eukaryota</taxon>
        <taxon>Fungi</taxon>
        <taxon>Dikarya</taxon>
        <taxon>Ascomycota</taxon>
        <taxon>Pezizomycotina</taxon>
        <taxon>Sordariomycetes</taxon>
        <taxon>Xylariomycetidae</taxon>
        <taxon>Xylariales</taxon>
        <taxon>Microdochiaceae</taxon>
        <taxon>Microdochium</taxon>
    </lineage>
</organism>
<dbReference type="PROSITE" id="PS50048">
    <property type="entry name" value="ZN2_CY6_FUNGAL_2"/>
    <property type="match status" value="1"/>
</dbReference>
<dbReference type="PANTHER" id="PTHR37534">
    <property type="entry name" value="TRANSCRIPTIONAL ACTIVATOR PROTEIN UGA3"/>
    <property type="match status" value="1"/>
</dbReference>
<name>A0A9P8Y3J9_9PEZI</name>
<proteinExistence type="predicted"/>
<dbReference type="SUPFAM" id="SSF57701">
    <property type="entry name" value="Zn2/Cys6 DNA-binding domain"/>
    <property type="match status" value="2"/>
</dbReference>
<dbReference type="InterPro" id="IPR036864">
    <property type="entry name" value="Zn2-C6_fun-type_DNA-bd_sf"/>
</dbReference>
<dbReference type="GO" id="GO:0008270">
    <property type="term" value="F:zinc ion binding"/>
    <property type="evidence" value="ECO:0007669"/>
    <property type="project" value="InterPro"/>
</dbReference>
<dbReference type="RefSeq" id="XP_046011047.1">
    <property type="nucleotide sequence ID" value="XM_046161906.1"/>
</dbReference>
<dbReference type="PROSITE" id="PS00463">
    <property type="entry name" value="ZN2_CY6_FUNGAL_1"/>
    <property type="match status" value="1"/>
</dbReference>
<evidence type="ECO:0000313" key="5">
    <source>
        <dbReference type="EMBL" id="KAH7028759.1"/>
    </source>
</evidence>
<dbReference type="OrthoDB" id="4777954at2759"/>
<evidence type="ECO:0000256" key="2">
    <source>
        <dbReference type="ARBA" id="ARBA00023242"/>
    </source>
</evidence>
<feature type="region of interest" description="Disordered" evidence="3">
    <location>
        <begin position="38"/>
        <end position="72"/>
    </location>
</feature>
<dbReference type="Pfam" id="PF11951">
    <property type="entry name" value="Fungal_trans_2"/>
    <property type="match status" value="1"/>
</dbReference>
<sequence length="594" mass="64046">MGRRQTACRACAAVKTCCSQQVPCTRCKRLSLPCSLGDPSLSSPLPPRGRDDDEAAPAPAPGSRAAGLRARHSKSKSVCSNCRRRHKKCDERRPSCSDCSRLGLSCSMRSEQHPAESSPPQPPRHKTGFSLRDYEIDMAAAADPALDMPDFDWLSVIEEECRADSTAAATSLAHSSALQVQVPQQAAPTGLAAARSAILATASAKLAGITPALLEGWEVGEVHLLNHFLQSVARSLTLVSDEENPLICVVVPLALANAAMRHALVALSACHLARTYPNFESDMLRHRSLALQALEAELELDGQRRTVLPLAATLLLCLLEICAGDSRRWLLYLRGARALLCGDIPTADERAMELLIDLHDYLCVVAAVTSENVPRPFFPSLGLLKPGKSGIHPLLGIAAGLYAILAQINQFGIRHHQLTSLERQSSARELKAEAASIEQALEDWKPTRDQQGDVKSLSQDMAEARAVASAVQCAAKLLLHDLSRNDAEGEETSSSQKTQGLVDNILSALAFIRPGSPMNARMLFPLFTAGLFSTSKAHRLTLEFRVNLLNASLGFGSIAGAHQTLNVVWARANQGEPCQWRESMRSTAPGTVLL</sequence>
<comment type="subcellular location">
    <subcellularLocation>
        <location evidence="1">Nucleus</location>
    </subcellularLocation>
</comment>
<reference evidence="5" key="1">
    <citation type="journal article" date="2021" name="Nat. Commun.">
        <title>Genetic determinants of endophytism in the Arabidopsis root mycobiome.</title>
        <authorList>
            <person name="Mesny F."/>
            <person name="Miyauchi S."/>
            <person name="Thiergart T."/>
            <person name="Pickel B."/>
            <person name="Atanasova L."/>
            <person name="Karlsson M."/>
            <person name="Huettel B."/>
            <person name="Barry K.W."/>
            <person name="Haridas S."/>
            <person name="Chen C."/>
            <person name="Bauer D."/>
            <person name="Andreopoulos W."/>
            <person name="Pangilinan J."/>
            <person name="LaButti K."/>
            <person name="Riley R."/>
            <person name="Lipzen A."/>
            <person name="Clum A."/>
            <person name="Drula E."/>
            <person name="Henrissat B."/>
            <person name="Kohler A."/>
            <person name="Grigoriev I.V."/>
            <person name="Martin F.M."/>
            <person name="Hacquard S."/>
        </authorList>
    </citation>
    <scope>NUCLEOTIDE SEQUENCE</scope>
    <source>
        <strain evidence="5">MPI-CAGE-CH-0230</strain>
    </source>
</reference>
<evidence type="ECO:0000256" key="1">
    <source>
        <dbReference type="ARBA" id="ARBA00004123"/>
    </source>
</evidence>
<keyword evidence="2" id="KW-0539">Nucleus</keyword>
<dbReference type="AlphaFoldDB" id="A0A9P8Y3J9"/>
<accession>A0A9P8Y3J9</accession>
<evidence type="ECO:0000259" key="4">
    <source>
        <dbReference type="PROSITE" id="PS50048"/>
    </source>
</evidence>